<evidence type="ECO:0000313" key="9">
    <source>
        <dbReference type="Proteomes" id="UP000624709"/>
    </source>
</evidence>
<dbReference type="InterPro" id="IPR039425">
    <property type="entry name" value="RNA_pol_sigma-70-like"/>
</dbReference>
<dbReference type="InterPro" id="IPR007627">
    <property type="entry name" value="RNA_pol_sigma70_r2"/>
</dbReference>
<protein>
    <recommendedName>
        <fullName evidence="10">RNA polymerase sigma factor (Sigma-70 family)</fullName>
    </recommendedName>
</protein>
<name>A0ABQ4BGJ5_9ACTN</name>
<dbReference type="PANTHER" id="PTHR43133:SF50">
    <property type="entry name" value="ECF RNA POLYMERASE SIGMA FACTOR SIGM"/>
    <property type="match status" value="1"/>
</dbReference>
<reference evidence="8 9" key="1">
    <citation type="submission" date="2021-01" db="EMBL/GenBank/DDBJ databases">
        <title>Whole genome shotgun sequence of Actinoplanes palleronii NBRC 14916.</title>
        <authorList>
            <person name="Komaki H."/>
            <person name="Tamura T."/>
        </authorList>
    </citation>
    <scope>NUCLEOTIDE SEQUENCE [LARGE SCALE GENOMIC DNA]</scope>
    <source>
        <strain evidence="8 9">NBRC 14916</strain>
    </source>
</reference>
<evidence type="ECO:0000259" key="7">
    <source>
        <dbReference type="Pfam" id="PF08281"/>
    </source>
</evidence>
<dbReference type="InterPro" id="IPR013324">
    <property type="entry name" value="RNA_pol_sigma_r3/r4-like"/>
</dbReference>
<sequence length="188" mass="21907">MADEAHEANFEVFAQRIRRWLRYEAYRVCKDWHEADDLVQMALWKIYQRWLRLRRHTELQAYARQVVMSIFLTERQRSRWRYEITTAAMVDSGPVVNSRHAVEDRSLLSAAMRQLGDRQRAVLSLRFIRDLSVEQTARILGCAPSTAKRHPRPGHGPAARWCIGPGGRRVNERRLVRGRLVSGFVVAG</sequence>
<evidence type="ECO:0008006" key="10">
    <source>
        <dbReference type="Google" id="ProtNLM"/>
    </source>
</evidence>
<dbReference type="Gene3D" id="1.10.1740.10">
    <property type="match status" value="1"/>
</dbReference>
<evidence type="ECO:0000256" key="4">
    <source>
        <dbReference type="ARBA" id="ARBA00023125"/>
    </source>
</evidence>
<evidence type="ECO:0000256" key="2">
    <source>
        <dbReference type="ARBA" id="ARBA00023015"/>
    </source>
</evidence>
<dbReference type="InterPro" id="IPR013249">
    <property type="entry name" value="RNA_pol_sigma70_r4_t2"/>
</dbReference>
<dbReference type="InterPro" id="IPR014284">
    <property type="entry name" value="RNA_pol_sigma-70_dom"/>
</dbReference>
<evidence type="ECO:0000313" key="8">
    <source>
        <dbReference type="EMBL" id="GIE69431.1"/>
    </source>
</evidence>
<keyword evidence="4" id="KW-0238">DNA-binding</keyword>
<dbReference type="InterPro" id="IPR036388">
    <property type="entry name" value="WH-like_DNA-bd_sf"/>
</dbReference>
<proteinExistence type="inferred from homology"/>
<dbReference type="RefSeq" id="WP_203827582.1">
    <property type="nucleotide sequence ID" value="NZ_BAAATY010000019.1"/>
</dbReference>
<keyword evidence="5" id="KW-0804">Transcription</keyword>
<evidence type="ECO:0000256" key="5">
    <source>
        <dbReference type="ARBA" id="ARBA00023163"/>
    </source>
</evidence>
<dbReference type="Proteomes" id="UP000624709">
    <property type="component" value="Unassembled WGS sequence"/>
</dbReference>
<evidence type="ECO:0000256" key="3">
    <source>
        <dbReference type="ARBA" id="ARBA00023082"/>
    </source>
</evidence>
<comment type="similarity">
    <text evidence="1">Belongs to the sigma-70 factor family. ECF subfamily.</text>
</comment>
<organism evidence="8 9">
    <name type="scientific">Actinoplanes palleronii</name>
    <dbReference type="NCBI Taxonomy" id="113570"/>
    <lineage>
        <taxon>Bacteria</taxon>
        <taxon>Bacillati</taxon>
        <taxon>Actinomycetota</taxon>
        <taxon>Actinomycetes</taxon>
        <taxon>Micromonosporales</taxon>
        <taxon>Micromonosporaceae</taxon>
        <taxon>Actinoplanes</taxon>
    </lineage>
</organism>
<dbReference type="InterPro" id="IPR013325">
    <property type="entry name" value="RNA_pol_sigma_r2"/>
</dbReference>
<keyword evidence="2" id="KW-0805">Transcription regulation</keyword>
<keyword evidence="3" id="KW-0731">Sigma factor</keyword>
<dbReference type="SUPFAM" id="SSF88946">
    <property type="entry name" value="Sigma2 domain of RNA polymerase sigma factors"/>
    <property type="match status" value="1"/>
</dbReference>
<evidence type="ECO:0000259" key="6">
    <source>
        <dbReference type="Pfam" id="PF04542"/>
    </source>
</evidence>
<dbReference type="Pfam" id="PF04542">
    <property type="entry name" value="Sigma70_r2"/>
    <property type="match status" value="1"/>
</dbReference>
<keyword evidence="9" id="KW-1185">Reference proteome</keyword>
<dbReference type="Pfam" id="PF08281">
    <property type="entry name" value="Sigma70_r4_2"/>
    <property type="match status" value="1"/>
</dbReference>
<dbReference type="Gene3D" id="1.10.10.10">
    <property type="entry name" value="Winged helix-like DNA-binding domain superfamily/Winged helix DNA-binding domain"/>
    <property type="match status" value="1"/>
</dbReference>
<dbReference type="EMBL" id="BOMS01000088">
    <property type="protein sequence ID" value="GIE69431.1"/>
    <property type="molecule type" value="Genomic_DNA"/>
</dbReference>
<gene>
    <name evidence="8" type="ORF">Apa02nite_055390</name>
</gene>
<comment type="caution">
    <text evidence="8">The sequence shown here is derived from an EMBL/GenBank/DDBJ whole genome shotgun (WGS) entry which is preliminary data.</text>
</comment>
<accession>A0ABQ4BGJ5</accession>
<feature type="domain" description="RNA polymerase sigma factor 70 region 4 type 2" evidence="7">
    <location>
        <begin position="107"/>
        <end position="150"/>
    </location>
</feature>
<dbReference type="NCBIfam" id="TIGR02937">
    <property type="entry name" value="sigma70-ECF"/>
    <property type="match status" value="1"/>
</dbReference>
<dbReference type="SUPFAM" id="SSF88659">
    <property type="entry name" value="Sigma3 and sigma4 domains of RNA polymerase sigma factors"/>
    <property type="match status" value="1"/>
</dbReference>
<dbReference type="PANTHER" id="PTHR43133">
    <property type="entry name" value="RNA POLYMERASE ECF-TYPE SIGMA FACTO"/>
    <property type="match status" value="1"/>
</dbReference>
<feature type="domain" description="RNA polymerase sigma-70 region 2" evidence="6">
    <location>
        <begin position="15"/>
        <end position="80"/>
    </location>
</feature>
<evidence type="ECO:0000256" key="1">
    <source>
        <dbReference type="ARBA" id="ARBA00010641"/>
    </source>
</evidence>